<accession>A0A1E3HL58</accession>
<name>A0A1E3HL58_9TREE</name>
<dbReference type="GeneID" id="30157409"/>
<evidence type="ECO:0000256" key="1">
    <source>
        <dbReference type="SAM" id="MobiDB-lite"/>
    </source>
</evidence>
<gene>
    <name evidence="2" type="ORF">L202_06100</name>
</gene>
<feature type="region of interest" description="Disordered" evidence="1">
    <location>
        <begin position="361"/>
        <end position="420"/>
    </location>
</feature>
<evidence type="ECO:0000313" key="3">
    <source>
        <dbReference type="Proteomes" id="UP000094065"/>
    </source>
</evidence>
<comment type="caution">
    <text evidence="2">The sequence shown here is derived from an EMBL/GenBank/DDBJ whole genome shotgun (WGS) entry which is preliminary data.</text>
</comment>
<feature type="compositionally biased region" description="Polar residues" evidence="1">
    <location>
        <begin position="370"/>
        <end position="387"/>
    </location>
</feature>
<reference evidence="2 3" key="1">
    <citation type="submission" date="2016-06" db="EMBL/GenBank/DDBJ databases">
        <title>Evolution of pathogenesis and genome organization in the Tremellales.</title>
        <authorList>
            <person name="Cuomo C."/>
            <person name="Litvintseva A."/>
            <person name="Heitman J."/>
            <person name="Chen Y."/>
            <person name="Sun S."/>
            <person name="Springer D."/>
            <person name="Dromer F."/>
            <person name="Young S."/>
            <person name="Zeng Q."/>
            <person name="Chapman S."/>
            <person name="Gujja S."/>
            <person name="Saif S."/>
            <person name="Birren B."/>
        </authorList>
    </citation>
    <scope>NUCLEOTIDE SEQUENCE [LARGE SCALE GENOMIC DNA]</scope>
    <source>
        <strain evidence="2 3">CBS 6039</strain>
    </source>
</reference>
<dbReference type="RefSeq" id="XP_018991712.1">
    <property type="nucleotide sequence ID" value="XM_019140561.1"/>
</dbReference>
<dbReference type="Proteomes" id="UP000094065">
    <property type="component" value="Unassembled WGS sequence"/>
</dbReference>
<dbReference type="OrthoDB" id="2523749at2759"/>
<keyword evidence="3" id="KW-1185">Reference proteome</keyword>
<protein>
    <submittedName>
        <fullName evidence="2">Uncharacterized protein</fullName>
    </submittedName>
</protein>
<organism evidence="2 3">
    <name type="scientific">Cryptococcus amylolentus CBS 6039</name>
    <dbReference type="NCBI Taxonomy" id="1295533"/>
    <lineage>
        <taxon>Eukaryota</taxon>
        <taxon>Fungi</taxon>
        <taxon>Dikarya</taxon>
        <taxon>Basidiomycota</taxon>
        <taxon>Agaricomycotina</taxon>
        <taxon>Tremellomycetes</taxon>
        <taxon>Tremellales</taxon>
        <taxon>Cryptococcaceae</taxon>
        <taxon>Cryptococcus</taxon>
    </lineage>
</organism>
<dbReference type="EMBL" id="AWGJ01000009">
    <property type="protein sequence ID" value="ODN76181.1"/>
    <property type="molecule type" value="Genomic_DNA"/>
</dbReference>
<feature type="region of interest" description="Disordered" evidence="1">
    <location>
        <begin position="315"/>
        <end position="349"/>
    </location>
</feature>
<sequence>MTDGMPHDIPSATVRLIASNPLRPVTYDPDYHAGVGQTLARDRNAYLQPFRRAVYQHDPGLLRQIFHNNMYPVPDADLDLSITDEVAVLIRIFGAERHHHNLRSEIGLQRLIDNFPAKICESLAERSSEPQLRSRLWDIQPLGAIRTDIILQTNLTPNTTIVGIEVKTSPELSVEEMEMLVEAVRHGLVSVGHDINGNLIVTIDWDRMPEEHLPIGWNNEDYHMQDCAILSQVLCYLVKNHRNDGVITNYDAWIALHVAGTRDNPILQVSDVLYREDQPTEDSPWSSPLGLLLCYHFLRDPGEIVSPAVFKPRTAAKQGVPRKRRPRGTSGPVKVRSSQHPTPRSEAGLLSRLGNRIGGFFKRNAHQDGTRSTASAGYSYGSQQSPARNMVTPPLTHSSTGTDSSPEQPSPNDIPVSHPFQLEGLGRKDARAPSVEDNVLRGLGSHPAGVSLVLDFDRIQLSQAVVGECRFLHLMPSPSLPFLRLDRHDEAGYLRHSQSNKYPSDDTILSDVIEHDPPTSGFVVSDGLSHDVHGYSLASHTDICSTTTITLEEPLDSGAVWDVYYPSSPLQTCVVKVSAPEAFPDDSDEPVYACTTRADALHSIERELMVYNTKLLDLQGTVVPRLWVMWKGSQPHPDGGTIDLYISVMSNPGCMLTCNESDYNAESDCNESDYNAESDCSEWEYNGEF</sequence>
<dbReference type="AlphaFoldDB" id="A0A1E3HL58"/>
<proteinExistence type="predicted"/>
<evidence type="ECO:0000313" key="2">
    <source>
        <dbReference type="EMBL" id="ODN76181.1"/>
    </source>
</evidence>
<feature type="compositionally biased region" description="Polar residues" evidence="1">
    <location>
        <begin position="395"/>
        <end position="411"/>
    </location>
</feature>